<evidence type="ECO:0000313" key="1">
    <source>
        <dbReference type="EMBL" id="TDR22632.1"/>
    </source>
</evidence>
<keyword evidence="2" id="KW-1185">Reference proteome</keyword>
<dbReference type="AlphaFoldDB" id="A0A4R6XRU4"/>
<organism evidence="1 2">
    <name type="scientific">Marinicella litoralis</name>
    <dbReference type="NCBI Taxonomy" id="644220"/>
    <lineage>
        <taxon>Bacteria</taxon>
        <taxon>Pseudomonadati</taxon>
        <taxon>Pseudomonadota</taxon>
        <taxon>Gammaproteobacteria</taxon>
        <taxon>Lysobacterales</taxon>
        <taxon>Marinicellaceae</taxon>
        <taxon>Marinicella</taxon>
    </lineage>
</organism>
<proteinExistence type="predicted"/>
<accession>A0A4R6XRU4</accession>
<gene>
    <name evidence="1" type="ORF">C8D91_1124</name>
</gene>
<protein>
    <submittedName>
        <fullName evidence="1">Uncharacterized protein</fullName>
    </submittedName>
</protein>
<name>A0A4R6XRU4_9GAMM</name>
<evidence type="ECO:0000313" key="2">
    <source>
        <dbReference type="Proteomes" id="UP000295724"/>
    </source>
</evidence>
<sequence>MKFGGRVVPLFLIKGEVVRGYHKDRVLALVNEY</sequence>
<comment type="caution">
    <text evidence="1">The sequence shown here is derived from an EMBL/GenBank/DDBJ whole genome shotgun (WGS) entry which is preliminary data.</text>
</comment>
<dbReference type="EMBL" id="SNZB01000002">
    <property type="protein sequence ID" value="TDR22632.1"/>
    <property type="molecule type" value="Genomic_DNA"/>
</dbReference>
<reference evidence="1 2" key="1">
    <citation type="submission" date="2019-03" db="EMBL/GenBank/DDBJ databases">
        <title>Genomic Encyclopedia of Type Strains, Phase IV (KMG-IV): sequencing the most valuable type-strain genomes for metagenomic binning, comparative biology and taxonomic classification.</title>
        <authorList>
            <person name="Goeker M."/>
        </authorList>
    </citation>
    <scope>NUCLEOTIDE SEQUENCE [LARGE SCALE GENOMIC DNA]</scope>
    <source>
        <strain evidence="1 2">DSM 25488</strain>
    </source>
</reference>
<dbReference type="Proteomes" id="UP000295724">
    <property type="component" value="Unassembled WGS sequence"/>
</dbReference>